<organism evidence="3 4">
    <name type="scientific">Acanthosepion pharaonis</name>
    <name type="common">Pharaoh cuttlefish</name>
    <name type="synonym">Sepia pharaonis</name>
    <dbReference type="NCBI Taxonomy" id="158019"/>
    <lineage>
        <taxon>Eukaryota</taxon>
        <taxon>Metazoa</taxon>
        <taxon>Spiralia</taxon>
        <taxon>Lophotrochozoa</taxon>
        <taxon>Mollusca</taxon>
        <taxon>Cephalopoda</taxon>
        <taxon>Coleoidea</taxon>
        <taxon>Decapodiformes</taxon>
        <taxon>Sepiida</taxon>
        <taxon>Sepiina</taxon>
        <taxon>Sepiidae</taxon>
        <taxon>Acanthosepion</taxon>
    </lineage>
</organism>
<dbReference type="Proteomes" id="UP000597762">
    <property type="component" value="Unassembled WGS sequence"/>
</dbReference>
<keyword evidence="4" id="KW-1185">Reference proteome</keyword>
<evidence type="ECO:0000313" key="3">
    <source>
        <dbReference type="EMBL" id="CAE1304011.1"/>
    </source>
</evidence>
<dbReference type="OrthoDB" id="10418797at2759"/>
<evidence type="ECO:0000313" key="4">
    <source>
        <dbReference type="Proteomes" id="UP000597762"/>
    </source>
</evidence>
<keyword evidence="2" id="KW-1133">Transmembrane helix</keyword>
<feature type="compositionally biased region" description="Low complexity" evidence="1">
    <location>
        <begin position="96"/>
        <end position="128"/>
    </location>
</feature>
<reference evidence="3" key="1">
    <citation type="submission" date="2021-01" db="EMBL/GenBank/DDBJ databases">
        <authorList>
            <person name="Li R."/>
            <person name="Bekaert M."/>
        </authorList>
    </citation>
    <scope>NUCLEOTIDE SEQUENCE</scope>
    <source>
        <strain evidence="3">Farmed</strain>
    </source>
</reference>
<dbReference type="EMBL" id="CAHIKZ030003780">
    <property type="protein sequence ID" value="CAE1304011.1"/>
    <property type="molecule type" value="Genomic_DNA"/>
</dbReference>
<dbReference type="AlphaFoldDB" id="A0A812DIL9"/>
<evidence type="ECO:0000256" key="2">
    <source>
        <dbReference type="SAM" id="Phobius"/>
    </source>
</evidence>
<keyword evidence="2" id="KW-0472">Membrane</keyword>
<gene>
    <name evidence="3" type="ORF">SPHA_56695</name>
</gene>
<sequence>MYSYKHLPIYLSICLFWSILGVLSGIGALIIGITYLICRFKKPTNQVADRDQNMVEDNFVHTDVRTVLYPDNHLEHQRLQPAPVVRLENNRPPYYGASAHHSPPSAVATSAVPGASTSMPTPLTTTSTTVGNCSRLNQLCLESWTGFGPRDIKNTSVCQPPGGLSNINSGRQAQLKPTVVLSEIARSAVKFNCASNFLLVKPKRTSVDV</sequence>
<proteinExistence type="predicted"/>
<accession>A0A812DIL9</accession>
<name>A0A812DIL9_ACAPH</name>
<evidence type="ECO:0000256" key="1">
    <source>
        <dbReference type="SAM" id="MobiDB-lite"/>
    </source>
</evidence>
<protein>
    <submittedName>
        <fullName evidence="3">Uncharacterized protein</fullName>
    </submittedName>
</protein>
<feature type="transmembrane region" description="Helical" evidence="2">
    <location>
        <begin position="7"/>
        <end position="37"/>
    </location>
</feature>
<comment type="caution">
    <text evidence="3">The sequence shown here is derived from an EMBL/GenBank/DDBJ whole genome shotgun (WGS) entry which is preliminary data.</text>
</comment>
<feature type="region of interest" description="Disordered" evidence="1">
    <location>
        <begin position="93"/>
        <end position="128"/>
    </location>
</feature>
<keyword evidence="2" id="KW-0812">Transmembrane</keyword>